<dbReference type="InterPro" id="IPR000835">
    <property type="entry name" value="HTH_MarR-typ"/>
</dbReference>
<dbReference type="Pfam" id="PF12802">
    <property type="entry name" value="MarR_2"/>
    <property type="match status" value="1"/>
</dbReference>
<dbReference type="PRINTS" id="PR00598">
    <property type="entry name" value="HTHMARR"/>
</dbReference>
<feature type="domain" description="HTH marR-type" evidence="1">
    <location>
        <begin position="7"/>
        <end position="141"/>
    </location>
</feature>
<accession>A0A8I1D5S5</accession>
<evidence type="ECO:0000313" key="3">
    <source>
        <dbReference type="Proteomes" id="UP000627573"/>
    </source>
</evidence>
<organism evidence="2 3">
    <name type="scientific">Rhodococcus erythropolis</name>
    <name type="common">Arthrobacter picolinophilus</name>
    <dbReference type="NCBI Taxonomy" id="1833"/>
    <lineage>
        <taxon>Bacteria</taxon>
        <taxon>Bacillati</taxon>
        <taxon>Actinomycetota</taxon>
        <taxon>Actinomycetes</taxon>
        <taxon>Mycobacteriales</taxon>
        <taxon>Nocardiaceae</taxon>
        <taxon>Rhodococcus</taxon>
        <taxon>Rhodococcus erythropolis group</taxon>
    </lineage>
</organism>
<dbReference type="PANTHER" id="PTHR33164">
    <property type="entry name" value="TRANSCRIPTIONAL REGULATOR, MARR FAMILY"/>
    <property type="match status" value="1"/>
</dbReference>
<dbReference type="SUPFAM" id="SSF46785">
    <property type="entry name" value="Winged helix' DNA-binding domain"/>
    <property type="match status" value="1"/>
</dbReference>
<dbReference type="PANTHER" id="PTHR33164:SF99">
    <property type="entry name" value="MARR FAMILY REGULATORY PROTEIN"/>
    <property type="match status" value="1"/>
</dbReference>
<dbReference type="EMBL" id="JAECSB010000018">
    <property type="protein sequence ID" value="MBH5141764.1"/>
    <property type="molecule type" value="Genomic_DNA"/>
</dbReference>
<dbReference type="InterPro" id="IPR036388">
    <property type="entry name" value="WH-like_DNA-bd_sf"/>
</dbReference>
<dbReference type="SMART" id="SM00347">
    <property type="entry name" value="HTH_MARR"/>
    <property type="match status" value="1"/>
</dbReference>
<dbReference type="GO" id="GO:0006950">
    <property type="term" value="P:response to stress"/>
    <property type="evidence" value="ECO:0007669"/>
    <property type="project" value="TreeGrafter"/>
</dbReference>
<sequence>MSRDEPRADLLMLLMRSASALAEQINAAVLAEGHSSLRPAHGLLFLRVAGDGATVSEIAAYLGITKQSAAVMVDELVASGYVSKQPHRYDRRSQLVRLTSAGADVTTAATNAALFRWKAASTTLGADTMASLVLALEEIGRDGTPRPVW</sequence>
<dbReference type="InterPro" id="IPR036390">
    <property type="entry name" value="WH_DNA-bd_sf"/>
</dbReference>
<evidence type="ECO:0000313" key="2">
    <source>
        <dbReference type="EMBL" id="MBH5141764.1"/>
    </source>
</evidence>
<proteinExistence type="predicted"/>
<reference evidence="2 3" key="1">
    <citation type="submission" date="2020-12" db="EMBL/GenBank/DDBJ databases">
        <title>Draft genome sequence of furan degrading bacterial strain FUR100.</title>
        <authorList>
            <person name="Woiski C."/>
        </authorList>
    </citation>
    <scope>NUCLEOTIDE SEQUENCE [LARGE SCALE GENOMIC DNA]</scope>
    <source>
        <strain evidence="2 3">FUR100</strain>
    </source>
</reference>
<name>A0A8I1D5S5_RHOER</name>
<comment type="caution">
    <text evidence="2">The sequence shown here is derived from an EMBL/GenBank/DDBJ whole genome shotgun (WGS) entry which is preliminary data.</text>
</comment>
<evidence type="ECO:0000259" key="1">
    <source>
        <dbReference type="PROSITE" id="PS50995"/>
    </source>
</evidence>
<gene>
    <name evidence="2" type="ORF">I3517_03930</name>
</gene>
<dbReference type="AlphaFoldDB" id="A0A8I1D5S5"/>
<protein>
    <submittedName>
        <fullName evidence="2">MarR family transcriptional regulator</fullName>
    </submittedName>
</protein>
<dbReference type="RefSeq" id="WP_197940513.1">
    <property type="nucleotide sequence ID" value="NZ_JAECSB010000018.1"/>
</dbReference>
<keyword evidence="3" id="KW-1185">Reference proteome</keyword>
<dbReference type="GO" id="GO:0003700">
    <property type="term" value="F:DNA-binding transcription factor activity"/>
    <property type="evidence" value="ECO:0007669"/>
    <property type="project" value="InterPro"/>
</dbReference>
<dbReference type="Proteomes" id="UP000627573">
    <property type="component" value="Unassembled WGS sequence"/>
</dbReference>
<dbReference type="InterPro" id="IPR039422">
    <property type="entry name" value="MarR/SlyA-like"/>
</dbReference>
<dbReference type="PROSITE" id="PS50995">
    <property type="entry name" value="HTH_MARR_2"/>
    <property type="match status" value="1"/>
</dbReference>
<dbReference type="Gene3D" id="1.10.10.10">
    <property type="entry name" value="Winged helix-like DNA-binding domain superfamily/Winged helix DNA-binding domain"/>
    <property type="match status" value="1"/>
</dbReference>